<dbReference type="EMBL" id="MGIP01000011">
    <property type="protein sequence ID" value="OGM91301.1"/>
    <property type="molecule type" value="Genomic_DNA"/>
</dbReference>
<dbReference type="Proteomes" id="UP000177029">
    <property type="component" value="Unassembled WGS sequence"/>
</dbReference>
<dbReference type="STRING" id="1802555.A2755_02820"/>
<name>A0A1F8DRQ2_9BACT</name>
<dbReference type="AlphaFoldDB" id="A0A1F8DRQ2"/>
<proteinExistence type="predicted"/>
<dbReference type="PROSITE" id="PS51257">
    <property type="entry name" value="PROKAR_LIPOPROTEIN"/>
    <property type="match status" value="1"/>
</dbReference>
<evidence type="ECO:0000313" key="2">
    <source>
        <dbReference type="Proteomes" id="UP000177029"/>
    </source>
</evidence>
<comment type="caution">
    <text evidence="1">The sequence shown here is derived from an EMBL/GenBank/DDBJ whole genome shotgun (WGS) entry which is preliminary data.</text>
</comment>
<accession>A0A1F8DRQ2</accession>
<organism evidence="1 2">
    <name type="scientific">Candidatus Wolfebacteria bacterium RIFCSPHIGHO2_01_FULL_48_22</name>
    <dbReference type="NCBI Taxonomy" id="1802555"/>
    <lineage>
        <taxon>Bacteria</taxon>
        <taxon>Candidatus Wolfeibacteriota</taxon>
    </lineage>
</organism>
<evidence type="ECO:0000313" key="1">
    <source>
        <dbReference type="EMBL" id="OGM91301.1"/>
    </source>
</evidence>
<sequence length="162" mass="18574">MKLFVSILAVITIFFGCSEQPKVDLNEKISGTNTPAYQEAIVVGEENFNLLVSYIEKNGFVVIDRGIPCDHQYTFYDSHGNRHALITIKRDGNGMPSMNGVVDQISVWAYEKGIRDQEHFFGYQVREDGVHNFLPELEKKYFYDIKRGYEELLKKVKGGVEK</sequence>
<gene>
    <name evidence="1" type="ORF">A2755_02820</name>
</gene>
<protein>
    <submittedName>
        <fullName evidence="1">Uncharacterized protein</fullName>
    </submittedName>
</protein>
<reference evidence="1 2" key="1">
    <citation type="journal article" date="2016" name="Nat. Commun.">
        <title>Thousands of microbial genomes shed light on interconnected biogeochemical processes in an aquifer system.</title>
        <authorList>
            <person name="Anantharaman K."/>
            <person name="Brown C.T."/>
            <person name="Hug L.A."/>
            <person name="Sharon I."/>
            <person name="Castelle C.J."/>
            <person name="Probst A.J."/>
            <person name="Thomas B.C."/>
            <person name="Singh A."/>
            <person name="Wilkins M.J."/>
            <person name="Karaoz U."/>
            <person name="Brodie E.L."/>
            <person name="Williams K.H."/>
            <person name="Hubbard S.S."/>
            <person name="Banfield J.F."/>
        </authorList>
    </citation>
    <scope>NUCLEOTIDE SEQUENCE [LARGE SCALE GENOMIC DNA]</scope>
</reference>